<protein>
    <submittedName>
        <fullName evidence="3">Ribose 5-phosphate isomerase B</fullName>
        <ecNumber evidence="3">5.3.1.6</ecNumber>
    </submittedName>
</protein>
<keyword evidence="2 3" id="KW-0413">Isomerase</keyword>
<dbReference type="Pfam" id="PF02502">
    <property type="entry name" value="LacAB_rpiB"/>
    <property type="match status" value="1"/>
</dbReference>
<dbReference type="InterPro" id="IPR004785">
    <property type="entry name" value="RpiB"/>
</dbReference>
<dbReference type="InterPro" id="IPR051812">
    <property type="entry name" value="SPI_LacAB/RpiB"/>
</dbReference>
<dbReference type="Proteomes" id="UP001529340">
    <property type="component" value="Unassembled WGS sequence"/>
</dbReference>
<dbReference type="NCBIfam" id="NF004051">
    <property type="entry name" value="PRK05571.1"/>
    <property type="match status" value="1"/>
</dbReference>
<name>A0ABT7UDK4_9FIRM</name>
<evidence type="ECO:0000256" key="1">
    <source>
        <dbReference type="ARBA" id="ARBA00008754"/>
    </source>
</evidence>
<dbReference type="InterPro" id="IPR003500">
    <property type="entry name" value="RpiB_LacA_LacB"/>
</dbReference>
<evidence type="ECO:0000313" key="4">
    <source>
        <dbReference type="Proteomes" id="UP001529340"/>
    </source>
</evidence>
<organism evidence="3 4">
    <name type="scientific">Amedibacillus dolichus</name>
    <dbReference type="NCBI Taxonomy" id="31971"/>
    <lineage>
        <taxon>Bacteria</taxon>
        <taxon>Bacillati</taxon>
        <taxon>Bacillota</taxon>
        <taxon>Erysipelotrichia</taxon>
        <taxon>Erysipelotrichales</taxon>
        <taxon>Erysipelotrichaceae</taxon>
        <taxon>Amedibacillus</taxon>
    </lineage>
</organism>
<dbReference type="PIRSF" id="PIRSF005384">
    <property type="entry name" value="RpiB_LacA_B"/>
    <property type="match status" value="1"/>
</dbReference>
<dbReference type="PANTHER" id="PTHR43732">
    <property type="entry name" value="RIBOSE 5-PHOSPHATE ISOMERASE-RELATED"/>
    <property type="match status" value="1"/>
</dbReference>
<sequence length="147" mass="16024">MKIAVACDHGAYEYKEMIKEMLLSQGHEVVDFGTDSTASMDYPDTALPCAKAVASGECERGIVMCGTGIGVSITANKVKGIRCALCSDPLSARLTREHNDSNMLAFGQRIIGSEMAKEIVNVWLGTPFSNGERHIQRIRKVMAIEEE</sequence>
<dbReference type="PANTHER" id="PTHR43732:SF1">
    <property type="entry name" value="RIBOSE 5-PHOSPHATE ISOMERASE"/>
    <property type="match status" value="1"/>
</dbReference>
<dbReference type="Gene3D" id="3.40.1400.10">
    <property type="entry name" value="Sugar-phosphate isomerase, RpiB/LacA/LacB"/>
    <property type="match status" value="1"/>
</dbReference>
<evidence type="ECO:0000256" key="2">
    <source>
        <dbReference type="ARBA" id="ARBA00023235"/>
    </source>
</evidence>
<dbReference type="EC" id="5.3.1.6" evidence="3"/>
<reference evidence="3 4" key="3">
    <citation type="submission" date="2023-06" db="EMBL/GenBank/DDBJ databases">
        <authorList>
            <person name="Zeman M."/>
            <person name="Kubasova T."/>
            <person name="Jahodarova E."/>
            <person name="Nykrynova M."/>
            <person name="Rychlik I."/>
        </authorList>
    </citation>
    <scope>NUCLEOTIDE SEQUENCE [LARGE SCALE GENOMIC DNA]</scope>
    <source>
        <strain evidence="3 4">ET39</strain>
    </source>
</reference>
<keyword evidence="4" id="KW-1185">Reference proteome</keyword>
<proteinExistence type="inferred from homology"/>
<dbReference type="SUPFAM" id="SSF89623">
    <property type="entry name" value="Ribose/Galactose isomerase RpiB/AlsB"/>
    <property type="match status" value="1"/>
</dbReference>
<comment type="similarity">
    <text evidence="1">Belongs to the LacAB/RpiB family.</text>
</comment>
<accession>A0ABT7UDK4</accession>
<gene>
    <name evidence="3" type="primary">rpiB</name>
    <name evidence="3" type="ORF">QUV96_08655</name>
</gene>
<evidence type="ECO:0000313" key="3">
    <source>
        <dbReference type="EMBL" id="MDM8157706.1"/>
    </source>
</evidence>
<comment type="caution">
    <text evidence="3">The sequence shown here is derived from an EMBL/GenBank/DDBJ whole genome shotgun (WGS) entry which is preliminary data.</text>
</comment>
<dbReference type="EMBL" id="JAUDCG010000039">
    <property type="protein sequence ID" value="MDM8157706.1"/>
    <property type="molecule type" value="Genomic_DNA"/>
</dbReference>
<dbReference type="RefSeq" id="WP_289608152.1">
    <property type="nucleotide sequence ID" value="NZ_JAUDCG010000039.1"/>
</dbReference>
<reference evidence="4" key="2">
    <citation type="submission" date="2023-06" db="EMBL/GenBank/DDBJ databases">
        <title>Identification and characterization of horizontal gene transfer across gut microbiota members of farm animals based on homology search.</title>
        <authorList>
            <person name="Zeman M."/>
            <person name="Kubasova T."/>
            <person name="Jahodarova E."/>
            <person name="Nykrynova M."/>
            <person name="Rychlik I."/>
        </authorList>
    </citation>
    <scope>NUCLEOTIDE SEQUENCE [LARGE SCALE GENOMIC DNA]</scope>
    <source>
        <strain evidence="4">ET39</strain>
    </source>
</reference>
<dbReference type="GO" id="GO:0004751">
    <property type="term" value="F:ribose-5-phosphate isomerase activity"/>
    <property type="evidence" value="ECO:0007669"/>
    <property type="project" value="UniProtKB-EC"/>
</dbReference>
<dbReference type="InterPro" id="IPR036569">
    <property type="entry name" value="RpiB_LacA_LacB_sf"/>
</dbReference>
<dbReference type="NCBIfam" id="TIGR01120">
    <property type="entry name" value="rpiB"/>
    <property type="match status" value="1"/>
</dbReference>
<reference evidence="3 4" key="1">
    <citation type="submission" date="2023-06" db="EMBL/GenBank/DDBJ databases">
        <title>Identification and characterization of horizontal gene transfer across gut microbiota members of farm animals based on homology search.</title>
        <authorList>
            <person name="Schwarzerova J."/>
            <person name="Nykrynova M."/>
            <person name="Jureckova K."/>
            <person name="Cejkova D."/>
            <person name="Rychlik I."/>
        </authorList>
    </citation>
    <scope>NUCLEOTIDE SEQUENCE [LARGE SCALE GENOMIC DNA]</scope>
    <source>
        <strain evidence="3 4">ET39</strain>
    </source>
</reference>
<dbReference type="NCBIfam" id="TIGR00689">
    <property type="entry name" value="rpiB_lacA_lacB"/>
    <property type="match status" value="1"/>
</dbReference>